<evidence type="ECO:0000256" key="2">
    <source>
        <dbReference type="SAM" id="SignalP"/>
    </source>
</evidence>
<accession>A0A0A0JQV7</accession>
<dbReference type="eggNOG" id="COG0584">
    <property type="taxonomic scope" value="Bacteria"/>
</dbReference>
<dbReference type="EMBL" id="AVPL01000066">
    <property type="protein sequence ID" value="KGN39860.1"/>
    <property type="molecule type" value="Genomic_DNA"/>
</dbReference>
<keyword evidence="4" id="KW-1185">Reference proteome</keyword>
<dbReference type="PANTHER" id="PTHR31571">
    <property type="entry name" value="ALTERED INHERITANCE OF MITOCHONDRIA PROTEIN 6"/>
    <property type="match status" value="1"/>
</dbReference>
<keyword evidence="2" id="KW-0732">Signal</keyword>
<name>A0A0A0JQV7_9MICO</name>
<dbReference type="AlphaFoldDB" id="A0A0A0JQV7"/>
<comment type="caution">
    <text evidence="3">The sequence shown here is derived from an EMBL/GenBank/DDBJ whole genome shotgun (WGS) entry which is preliminary data.</text>
</comment>
<dbReference type="Gene3D" id="3.20.20.190">
    <property type="entry name" value="Phosphatidylinositol (PI) phosphodiesterase"/>
    <property type="match status" value="1"/>
</dbReference>
<proteinExistence type="predicted"/>
<dbReference type="InterPro" id="IPR039559">
    <property type="entry name" value="AIM6_PI-PLC-like_dom"/>
</dbReference>
<dbReference type="InterPro" id="IPR017946">
    <property type="entry name" value="PLC-like_Pdiesterase_TIM-brl"/>
</dbReference>
<dbReference type="CDD" id="cd08577">
    <property type="entry name" value="PI-PLCc_GDPD_SF_unchar3"/>
    <property type="match status" value="1"/>
</dbReference>
<protein>
    <recommendedName>
        <fullName evidence="1">Altered inheritance of mitochondria protein 6</fullName>
    </recommendedName>
</protein>
<evidence type="ECO:0000313" key="3">
    <source>
        <dbReference type="EMBL" id="KGN39860.1"/>
    </source>
</evidence>
<dbReference type="PANTHER" id="PTHR31571:SF1">
    <property type="entry name" value="ALTERED INHERITANCE OF MITOCHONDRIA PROTEIN 6"/>
    <property type="match status" value="1"/>
</dbReference>
<dbReference type="STRING" id="1385519.N801_18590"/>
<dbReference type="Pfam" id="PF13653">
    <property type="entry name" value="GDPD_2"/>
    <property type="match status" value="1"/>
</dbReference>
<sequence>MPFARVLVLLTALLCTGLVAVPGAVAAPPHQSSVQPLERAHAHNDYEHDRPLLDALDHGFTSAEADVWLVDGELYIGHDGPDLDRTLRETYLEPLAQRLRENGGSVYPRWDASFRLLIDVKSAGAAAWPVIDSQLAAYPQLVTAYRQGRVHERAVTAVISGNRDLAAMRAATTRFSFYDGRLPDLGAGIPASLMPLVSDNWTKYFTWRGVGPMPAAEREKLRAIVAQAHAAGHDVRFWATPDAALPNREALWRELVAADVDVLNTDDLAGLQRFLLAEDPAEQGIAAAA</sequence>
<dbReference type="SUPFAM" id="SSF51695">
    <property type="entry name" value="PLC-like phosphodiesterases"/>
    <property type="match status" value="1"/>
</dbReference>
<reference evidence="3 4" key="1">
    <citation type="submission" date="2013-08" db="EMBL/GenBank/DDBJ databases">
        <title>The genome sequence of Knoellia aerolata.</title>
        <authorList>
            <person name="Zhu W."/>
            <person name="Wang G."/>
        </authorList>
    </citation>
    <scope>NUCLEOTIDE SEQUENCE [LARGE SCALE GENOMIC DNA]</scope>
    <source>
        <strain evidence="3 4">DSM 18566</strain>
    </source>
</reference>
<dbReference type="GO" id="GO:0006629">
    <property type="term" value="P:lipid metabolic process"/>
    <property type="evidence" value="ECO:0007669"/>
    <property type="project" value="InterPro"/>
</dbReference>
<dbReference type="GO" id="GO:0008081">
    <property type="term" value="F:phosphoric diester hydrolase activity"/>
    <property type="evidence" value="ECO:0007669"/>
    <property type="project" value="InterPro"/>
</dbReference>
<feature type="chain" id="PRO_5001971528" description="Altered inheritance of mitochondria protein 6" evidence="2">
    <location>
        <begin position="27"/>
        <end position="289"/>
    </location>
</feature>
<dbReference type="Proteomes" id="UP000030013">
    <property type="component" value="Unassembled WGS sequence"/>
</dbReference>
<organism evidence="3 4">
    <name type="scientific">Knoellia aerolata DSM 18566</name>
    <dbReference type="NCBI Taxonomy" id="1385519"/>
    <lineage>
        <taxon>Bacteria</taxon>
        <taxon>Bacillati</taxon>
        <taxon>Actinomycetota</taxon>
        <taxon>Actinomycetes</taxon>
        <taxon>Micrococcales</taxon>
        <taxon>Intrasporangiaceae</taxon>
        <taxon>Knoellia</taxon>
    </lineage>
</organism>
<feature type="signal peptide" evidence="2">
    <location>
        <begin position="1"/>
        <end position="26"/>
    </location>
</feature>
<dbReference type="InterPro" id="IPR051236">
    <property type="entry name" value="HAT_RTT109-like"/>
</dbReference>
<evidence type="ECO:0000313" key="4">
    <source>
        <dbReference type="Proteomes" id="UP000030013"/>
    </source>
</evidence>
<dbReference type="OrthoDB" id="384721at2"/>
<gene>
    <name evidence="3" type="ORF">N801_18590</name>
</gene>
<evidence type="ECO:0000256" key="1">
    <source>
        <dbReference type="ARBA" id="ARBA00014286"/>
    </source>
</evidence>